<keyword evidence="3" id="KW-1185">Reference proteome</keyword>
<dbReference type="Proteomes" id="UP000030745">
    <property type="component" value="Unassembled WGS sequence"/>
</dbReference>
<dbReference type="InterPro" id="IPR050587">
    <property type="entry name" value="GNT1/Glycosyltrans_8"/>
</dbReference>
<evidence type="ECO:0000313" key="2">
    <source>
        <dbReference type="EMBL" id="KDO28926.1"/>
    </source>
</evidence>
<name>A0A067CQW1_SAPPC</name>
<evidence type="ECO:0000256" key="1">
    <source>
        <dbReference type="SAM" id="SignalP"/>
    </source>
</evidence>
<protein>
    <recommendedName>
        <fullName evidence="4">Nucleotide-diphospho-sugar transferase domain-containing protein</fullName>
    </recommendedName>
</protein>
<evidence type="ECO:0008006" key="4">
    <source>
        <dbReference type="Google" id="ProtNLM"/>
    </source>
</evidence>
<sequence length="357" mass="39834">MSRTRRVQPCLALVLLMALCTLMLELQVGMDNLFVASVALSATTSLQRLNESESAPTAATIEPNASVAAPIATAAPTALTTTATVEKRAPTTEALAPPPTPGKLAYMLYATDAITACSALIMADSIRRLGTPASVDVAVLVTGSISQHIHDALTAGGLVVLPVPSWRQPSAPHDTWVESLTKLRIFEEHGYDRVIYLDSDAWLHRNLDHLFYLGEAVFWAPRAYWLNQPFIASTLLVVTPSNALFRRLETTVAEHPGQEMYDMDALNTAFKNEYGMLPSHYVFLNSEVNNDKTFGFASVDERINKTYVHHYSMMDNGGYGKPWRMNRHVIARKPEWHPLFYKLFEMYFERQDALCHF</sequence>
<dbReference type="VEuPathDB" id="FungiDB:SPRG_05798"/>
<dbReference type="GeneID" id="24128176"/>
<accession>A0A067CQW1</accession>
<dbReference type="AlphaFoldDB" id="A0A067CQW1"/>
<dbReference type="InterPro" id="IPR029044">
    <property type="entry name" value="Nucleotide-diphossugar_trans"/>
</dbReference>
<dbReference type="SUPFAM" id="SSF53448">
    <property type="entry name" value="Nucleotide-diphospho-sugar transferases"/>
    <property type="match status" value="1"/>
</dbReference>
<dbReference type="RefSeq" id="XP_012200467.1">
    <property type="nucleotide sequence ID" value="XM_012345077.1"/>
</dbReference>
<gene>
    <name evidence="2" type="ORF">SPRG_05798</name>
</gene>
<keyword evidence="1" id="KW-0732">Signal</keyword>
<reference evidence="2 3" key="1">
    <citation type="journal article" date="2013" name="PLoS Genet.">
        <title>Distinctive expansion of potential virulence genes in the genome of the oomycete fish pathogen Saprolegnia parasitica.</title>
        <authorList>
            <person name="Jiang R.H."/>
            <person name="de Bruijn I."/>
            <person name="Haas B.J."/>
            <person name="Belmonte R."/>
            <person name="Lobach L."/>
            <person name="Christie J."/>
            <person name="van den Ackerveken G."/>
            <person name="Bottin A."/>
            <person name="Bulone V."/>
            <person name="Diaz-Moreno S.M."/>
            <person name="Dumas B."/>
            <person name="Fan L."/>
            <person name="Gaulin E."/>
            <person name="Govers F."/>
            <person name="Grenville-Briggs L.J."/>
            <person name="Horner N.R."/>
            <person name="Levin J.Z."/>
            <person name="Mammella M."/>
            <person name="Meijer H.J."/>
            <person name="Morris P."/>
            <person name="Nusbaum C."/>
            <person name="Oome S."/>
            <person name="Phillips A.J."/>
            <person name="van Rooyen D."/>
            <person name="Rzeszutek E."/>
            <person name="Saraiva M."/>
            <person name="Secombes C.J."/>
            <person name="Seidl M.F."/>
            <person name="Snel B."/>
            <person name="Stassen J.H."/>
            <person name="Sykes S."/>
            <person name="Tripathy S."/>
            <person name="van den Berg H."/>
            <person name="Vega-Arreguin J.C."/>
            <person name="Wawra S."/>
            <person name="Young S.K."/>
            <person name="Zeng Q."/>
            <person name="Dieguez-Uribeondo J."/>
            <person name="Russ C."/>
            <person name="Tyler B.M."/>
            <person name="van West P."/>
        </authorList>
    </citation>
    <scope>NUCLEOTIDE SEQUENCE [LARGE SCALE GENOMIC DNA]</scope>
    <source>
        <strain evidence="2 3">CBS 223.65</strain>
    </source>
</reference>
<dbReference type="PANTHER" id="PTHR11183">
    <property type="entry name" value="GLYCOGENIN SUBFAMILY MEMBER"/>
    <property type="match status" value="1"/>
</dbReference>
<dbReference type="OMA" id="HDTWVES"/>
<dbReference type="STRING" id="695850.A0A067CQW1"/>
<dbReference type="EMBL" id="KK583209">
    <property type="protein sequence ID" value="KDO28926.1"/>
    <property type="molecule type" value="Genomic_DNA"/>
</dbReference>
<dbReference type="Gene3D" id="3.90.550.10">
    <property type="entry name" value="Spore Coat Polysaccharide Biosynthesis Protein SpsA, Chain A"/>
    <property type="match status" value="1"/>
</dbReference>
<organism evidence="2 3">
    <name type="scientific">Saprolegnia parasitica (strain CBS 223.65)</name>
    <dbReference type="NCBI Taxonomy" id="695850"/>
    <lineage>
        <taxon>Eukaryota</taxon>
        <taxon>Sar</taxon>
        <taxon>Stramenopiles</taxon>
        <taxon>Oomycota</taxon>
        <taxon>Saprolegniomycetes</taxon>
        <taxon>Saprolegniales</taxon>
        <taxon>Saprolegniaceae</taxon>
        <taxon>Saprolegnia</taxon>
    </lineage>
</organism>
<feature type="chain" id="PRO_5001638017" description="Nucleotide-diphospho-sugar transferase domain-containing protein" evidence="1">
    <location>
        <begin position="26"/>
        <end position="357"/>
    </location>
</feature>
<dbReference type="KEGG" id="spar:SPRG_05798"/>
<dbReference type="OrthoDB" id="66771at2759"/>
<proteinExistence type="predicted"/>
<evidence type="ECO:0000313" key="3">
    <source>
        <dbReference type="Proteomes" id="UP000030745"/>
    </source>
</evidence>
<feature type="signal peptide" evidence="1">
    <location>
        <begin position="1"/>
        <end position="25"/>
    </location>
</feature>